<feature type="compositionally biased region" description="Basic and acidic residues" evidence="1">
    <location>
        <begin position="469"/>
        <end position="492"/>
    </location>
</feature>
<dbReference type="Proteomes" id="UP000507470">
    <property type="component" value="Unassembled WGS sequence"/>
</dbReference>
<dbReference type="AlphaFoldDB" id="A0A6J8DN58"/>
<dbReference type="Pfam" id="PF00047">
    <property type="entry name" value="ig"/>
    <property type="match status" value="1"/>
</dbReference>
<feature type="region of interest" description="Disordered" evidence="1">
    <location>
        <begin position="467"/>
        <end position="502"/>
    </location>
</feature>
<dbReference type="EMBL" id="CACVKT020007681">
    <property type="protein sequence ID" value="CAC5410053.1"/>
    <property type="molecule type" value="Genomic_DNA"/>
</dbReference>
<dbReference type="SUPFAM" id="SSF48726">
    <property type="entry name" value="Immunoglobulin"/>
    <property type="match status" value="2"/>
</dbReference>
<proteinExistence type="predicted"/>
<accession>A0A6J8DN58</accession>
<dbReference type="PROSITE" id="PS50835">
    <property type="entry name" value="IG_LIKE"/>
    <property type="match status" value="1"/>
</dbReference>
<name>A0A6J8DN58_MYTCO</name>
<evidence type="ECO:0000256" key="1">
    <source>
        <dbReference type="SAM" id="MobiDB-lite"/>
    </source>
</evidence>
<dbReference type="InterPro" id="IPR013151">
    <property type="entry name" value="Immunoglobulin_dom"/>
</dbReference>
<evidence type="ECO:0000313" key="4">
    <source>
        <dbReference type="Proteomes" id="UP000507470"/>
    </source>
</evidence>
<sequence length="508" mass="57797">MNGKISFFDQHNQEQAKCAIPYSSPKCISYYPNRLIEQNVKLRVTSLVIRGDVDHHLNGNWSCHLGQNIESAFTYVRILNTIVSNNVCKPEECQCSEDGKTYFFKYEGFPSGGTFSLECRMEYGFAVEMSACKIIEIIDIDGPYILQDHQLPFLATDTIELVCYAATTGIYVELEWDCLDFKQNITKTNSTFFKNSLSFHVRSSMHNRTCTCKAAYNDFTVLSSLTITVSKAPVLNLRSSFTCNLHKTIELTCYASSELPVIYFESWVHSIDGYFIRQVNGNNNASTSTIYFDECNYEDEGEYLCQAWTTDHGLNLRNNISGRVVTKGPPIIIDEHIYRNSALVLSVKMYSVSPPILMKWFVGTEKLVNSTSFAQTFAETMIQRQIHGTLVTTNGFTANLTIPNISNEHFKVQTTYSFFVKNEFGNMTKDFVLDKTGCNNARAIYFAATSTTSNVYDVPDLEMVNNQTRRNDNDNVARSNRNENLRDEKETNSSEDGYEIPHDYIDVF</sequence>
<dbReference type="InterPro" id="IPR036179">
    <property type="entry name" value="Ig-like_dom_sf"/>
</dbReference>
<organism evidence="3 4">
    <name type="scientific">Mytilus coruscus</name>
    <name type="common">Sea mussel</name>
    <dbReference type="NCBI Taxonomy" id="42192"/>
    <lineage>
        <taxon>Eukaryota</taxon>
        <taxon>Metazoa</taxon>
        <taxon>Spiralia</taxon>
        <taxon>Lophotrochozoa</taxon>
        <taxon>Mollusca</taxon>
        <taxon>Bivalvia</taxon>
        <taxon>Autobranchia</taxon>
        <taxon>Pteriomorphia</taxon>
        <taxon>Mytilida</taxon>
        <taxon>Mytiloidea</taxon>
        <taxon>Mytilidae</taxon>
        <taxon>Mytilinae</taxon>
        <taxon>Mytilus</taxon>
    </lineage>
</organism>
<keyword evidence="4" id="KW-1185">Reference proteome</keyword>
<dbReference type="InterPro" id="IPR007110">
    <property type="entry name" value="Ig-like_dom"/>
</dbReference>
<dbReference type="OrthoDB" id="6208586at2759"/>
<gene>
    <name evidence="3" type="ORF">MCOR_43260</name>
</gene>
<reference evidence="3 4" key="1">
    <citation type="submission" date="2020-06" db="EMBL/GenBank/DDBJ databases">
        <authorList>
            <person name="Li R."/>
            <person name="Bekaert M."/>
        </authorList>
    </citation>
    <scope>NUCLEOTIDE SEQUENCE [LARGE SCALE GENOMIC DNA]</scope>
    <source>
        <strain evidence="4">wild</strain>
    </source>
</reference>
<evidence type="ECO:0000259" key="2">
    <source>
        <dbReference type="PROSITE" id="PS50835"/>
    </source>
</evidence>
<evidence type="ECO:0000313" key="3">
    <source>
        <dbReference type="EMBL" id="CAC5410053.1"/>
    </source>
</evidence>
<feature type="domain" description="Ig-like" evidence="2">
    <location>
        <begin position="233"/>
        <end position="321"/>
    </location>
</feature>
<protein>
    <recommendedName>
        <fullName evidence="2">Ig-like domain-containing protein</fullName>
    </recommendedName>
</protein>